<keyword evidence="3" id="KW-1185">Reference proteome</keyword>
<dbReference type="Proteomes" id="UP001596223">
    <property type="component" value="Unassembled WGS sequence"/>
</dbReference>
<dbReference type="Pfam" id="PF00903">
    <property type="entry name" value="Glyoxalase"/>
    <property type="match status" value="1"/>
</dbReference>
<dbReference type="EMBL" id="JBHSQN010000002">
    <property type="protein sequence ID" value="MFC6010917.1"/>
    <property type="molecule type" value="Genomic_DNA"/>
</dbReference>
<dbReference type="Gene3D" id="3.10.180.10">
    <property type="entry name" value="2,3-Dihydroxybiphenyl 1,2-Dioxygenase, domain 1"/>
    <property type="match status" value="1"/>
</dbReference>
<accession>A0ABW1JPN8</accession>
<evidence type="ECO:0000313" key="2">
    <source>
        <dbReference type="EMBL" id="MFC6010917.1"/>
    </source>
</evidence>
<dbReference type="InterPro" id="IPR029068">
    <property type="entry name" value="Glyas_Bleomycin-R_OHBP_Dase"/>
</dbReference>
<evidence type="ECO:0000313" key="3">
    <source>
        <dbReference type="Proteomes" id="UP001596223"/>
    </source>
</evidence>
<dbReference type="InterPro" id="IPR037523">
    <property type="entry name" value="VOC_core"/>
</dbReference>
<dbReference type="InterPro" id="IPR004360">
    <property type="entry name" value="Glyas_Fos-R_dOase_dom"/>
</dbReference>
<sequence length="160" mass="17529">MSSEDAVVMDGIAQVKLPVTDVVRSARWYGRLLGVRLWTEVVEDGVLRGAGLMDPGGRYNIALRDRRVCAGSPDLTGFDVLAFRPRTRADLEAIADRCDRLGIARGEIETTGAGARLDVPDPDGTVVRFYQFELPTTDFLGVEFANGVEIGFYATPRIDH</sequence>
<dbReference type="RefSeq" id="WP_378601494.1">
    <property type="nucleotide sequence ID" value="NZ_JBHSQN010000002.1"/>
</dbReference>
<feature type="domain" description="VOC" evidence="1">
    <location>
        <begin position="11"/>
        <end position="132"/>
    </location>
</feature>
<name>A0ABW1JPN8_9NOCA</name>
<organism evidence="2 3">
    <name type="scientific">Nocardia lasii</name>
    <dbReference type="NCBI Taxonomy" id="1616107"/>
    <lineage>
        <taxon>Bacteria</taxon>
        <taxon>Bacillati</taxon>
        <taxon>Actinomycetota</taxon>
        <taxon>Actinomycetes</taxon>
        <taxon>Mycobacteriales</taxon>
        <taxon>Nocardiaceae</taxon>
        <taxon>Nocardia</taxon>
    </lineage>
</organism>
<gene>
    <name evidence="2" type="ORF">ACFP3H_07630</name>
</gene>
<proteinExistence type="predicted"/>
<dbReference type="PROSITE" id="PS51819">
    <property type="entry name" value="VOC"/>
    <property type="match status" value="1"/>
</dbReference>
<protein>
    <submittedName>
        <fullName evidence="2">VOC family protein</fullName>
    </submittedName>
</protein>
<reference evidence="3" key="1">
    <citation type="journal article" date="2019" name="Int. J. Syst. Evol. Microbiol.">
        <title>The Global Catalogue of Microorganisms (GCM) 10K type strain sequencing project: providing services to taxonomists for standard genome sequencing and annotation.</title>
        <authorList>
            <consortium name="The Broad Institute Genomics Platform"/>
            <consortium name="The Broad Institute Genome Sequencing Center for Infectious Disease"/>
            <person name="Wu L."/>
            <person name="Ma J."/>
        </authorList>
    </citation>
    <scope>NUCLEOTIDE SEQUENCE [LARGE SCALE GENOMIC DNA]</scope>
    <source>
        <strain evidence="3">CCUG 36956</strain>
    </source>
</reference>
<comment type="caution">
    <text evidence="2">The sequence shown here is derived from an EMBL/GenBank/DDBJ whole genome shotgun (WGS) entry which is preliminary data.</text>
</comment>
<dbReference type="SUPFAM" id="SSF54593">
    <property type="entry name" value="Glyoxalase/Bleomycin resistance protein/Dihydroxybiphenyl dioxygenase"/>
    <property type="match status" value="1"/>
</dbReference>
<evidence type="ECO:0000259" key="1">
    <source>
        <dbReference type="PROSITE" id="PS51819"/>
    </source>
</evidence>